<dbReference type="InterPro" id="IPR029063">
    <property type="entry name" value="SAM-dependent_MTases_sf"/>
</dbReference>
<gene>
    <name evidence="4" type="ORF">SAMN04489720_0741</name>
</gene>
<dbReference type="Proteomes" id="UP000198822">
    <property type="component" value="Chromosome I"/>
</dbReference>
<keyword evidence="2" id="KW-0812">Transmembrane</keyword>
<evidence type="ECO:0000259" key="3">
    <source>
        <dbReference type="Pfam" id="PF02719"/>
    </source>
</evidence>
<dbReference type="CDD" id="cd05237">
    <property type="entry name" value="UDP_invert_4-6DH_SDR_e"/>
    <property type="match status" value="1"/>
</dbReference>
<dbReference type="InterPro" id="IPR003869">
    <property type="entry name" value="Polysac_CapD-like"/>
</dbReference>
<accession>A0A1G8B8Q6</accession>
<sequence length="647" mass="69093">MSAMRTATSTARAPRRAELADAATHLRRLVERVLMRDGVARPAPSIVGDALAWTVAVPVAIWLREDLALGWLRPLSLLGLVATVVLAQVLIGHAVGLYRGRHGYGSAEEVVTLVGVATVAALLVGAPMLVVAPALGIPRTALVIAAPIALLLMAGIRYALRLLLESAHRPTPTAQPALILGAGYAGTHLARRMRTDEHSPLRAVGLVDDDGRLRGAMRCGVRVLGTRADLARIVADTGATRLVVAIARADATLLGEIEAQTSALGVEVLVMPPFADMMRGTAQVTDLRALRIEDIVGRRPIDTDVERVAGCVTGRRVLVTGAGGSIGAELCRQLAKWSPAELIMLDRDETALQAVQLDVHGNGLLSTRDVVLADVRDEQAIAEIFADRRPEVVFHAAALKHLPMLEQYPDEGWKTNVLGTRSVLAAAEAVGVETFVNISTDKAANPTSVLGHSKRLAERLTAATAARASGRYLSVRFGNVLGSRGSMVPVFAALIEAGGPLTVTHPDITRYFMSIPEACQLVVQAAAIGRPGEVLILDMGEPVRILDVAKRMIAMSGKPIDIVFTGLRPHEKLHEELIGPDERGERLLHPLITQAPVPPLAHDDLDKDAWDARWHRAPAPTSAPVAARTIVPVATVHRILDRTETLR</sequence>
<protein>
    <submittedName>
        <fullName evidence="4">NDP-sugar epimerase, includes UDP-GlcNAc-inverting 4,6-dehydratase FlaA1 and capsular polysaccharide biosynthesis protein EpsC</fullName>
    </submittedName>
</protein>
<comment type="similarity">
    <text evidence="1">Belongs to the polysaccharide synthase family.</text>
</comment>
<reference evidence="5" key="1">
    <citation type="submission" date="2016-10" db="EMBL/GenBank/DDBJ databases">
        <authorList>
            <person name="Varghese N."/>
            <person name="Submissions S."/>
        </authorList>
    </citation>
    <scope>NUCLEOTIDE SEQUENCE [LARGE SCALE GENOMIC DNA]</scope>
    <source>
        <strain evidence="5">DSM 22002</strain>
    </source>
</reference>
<organism evidence="4 5">
    <name type="scientific">Agrococcus jejuensis</name>
    <dbReference type="NCBI Taxonomy" id="399736"/>
    <lineage>
        <taxon>Bacteria</taxon>
        <taxon>Bacillati</taxon>
        <taxon>Actinomycetota</taxon>
        <taxon>Actinomycetes</taxon>
        <taxon>Micrococcales</taxon>
        <taxon>Microbacteriaceae</taxon>
        <taxon>Agrococcus</taxon>
    </lineage>
</organism>
<dbReference type="SUPFAM" id="SSF51735">
    <property type="entry name" value="NAD(P)-binding Rossmann-fold domains"/>
    <property type="match status" value="1"/>
</dbReference>
<dbReference type="STRING" id="399736.SAMN04489720_0741"/>
<evidence type="ECO:0000256" key="2">
    <source>
        <dbReference type="SAM" id="Phobius"/>
    </source>
</evidence>
<feature type="transmembrane region" description="Helical" evidence="2">
    <location>
        <begin position="141"/>
        <end position="160"/>
    </location>
</feature>
<proteinExistence type="inferred from homology"/>
<dbReference type="EMBL" id="LT629695">
    <property type="protein sequence ID" value="SDH29558.1"/>
    <property type="molecule type" value="Genomic_DNA"/>
</dbReference>
<dbReference type="RefSeq" id="WP_231945152.1">
    <property type="nucleotide sequence ID" value="NZ_LT629695.1"/>
</dbReference>
<keyword evidence="2" id="KW-1133">Transmembrane helix</keyword>
<dbReference type="InterPro" id="IPR036291">
    <property type="entry name" value="NAD(P)-bd_dom_sf"/>
</dbReference>
<name>A0A1G8B8Q6_9MICO</name>
<feature type="transmembrane region" description="Helical" evidence="2">
    <location>
        <begin position="110"/>
        <end position="135"/>
    </location>
</feature>
<dbReference type="InterPro" id="IPR051203">
    <property type="entry name" value="Polysaccharide_Synthase-Rel"/>
</dbReference>
<dbReference type="Pfam" id="PF13727">
    <property type="entry name" value="CoA_binding_3"/>
    <property type="match status" value="1"/>
</dbReference>
<dbReference type="PANTHER" id="PTHR43318">
    <property type="entry name" value="UDP-N-ACETYLGLUCOSAMINE 4,6-DEHYDRATASE"/>
    <property type="match status" value="1"/>
</dbReference>
<dbReference type="Pfam" id="PF02719">
    <property type="entry name" value="Polysacc_synt_2"/>
    <property type="match status" value="1"/>
</dbReference>
<keyword evidence="5" id="KW-1185">Reference proteome</keyword>
<dbReference type="AlphaFoldDB" id="A0A1G8B8Q6"/>
<feature type="transmembrane region" description="Helical" evidence="2">
    <location>
        <begin position="75"/>
        <end position="98"/>
    </location>
</feature>
<feature type="domain" description="Polysaccharide biosynthesis protein CapD-like" evidence="3">
    <location>
        <begin position="317"/>
        <end position="592"/>
    </location>
</feature>
<dbReference type="PANTHER" id="PTHR43318:SF1">
    <property type="entry name" value="POLYSACCHARIDE BIOSYNTHESIS PROTEIN EPSC-RELATED"/>
    <property type="match status" value="1"/>
</dbReference>
<dbReference type="SUPFAM" id="SSF53335">
    <property type="entry name" value="S-adenosyl-L-methionine-dependent methyltransferases"/>
    <property type="match status" value="1"/>
</dbReference>
<evidence type="ECO:0000313" key="4">
    <source>
        <dbReference type="EMBL" id="SDH29558.1"/>
    </source>
</evidence>
<dbReference type="Gene3D" id="3.40.50.720">
    <property type="entry name" value="NAD(P)-binding Rossmann-like Domain"/>
    <property type="match status" value="2"/>
</dbReference>
<keyword evidence="2" id="KW-0472">Membrane</keyword>
<evidence type="ECO:0000313" key="5">
    <source>
        <dbReference type="Proteomes" id="UP000198822"/>
    </source>
</evidence>
<evidence type="ECO:0000256" key="1">
    <source>
        <dbReference type="ARBA" id="ARBA00007430"/>
    </source>
</evidence>